<keyword evidence="6" id="KW-1133">Transmembrane helix</keyword>
<dbReference type="PANTHER" id="PTHR35011:SF2">
    <property type="entry name" value="2,3-DIKETO-L-GULONATE TRAP TRANSPORTER SMALL PERMEASE PROTEIN YIAM"/>
    <property type="match status" value="1"/>
</dbReference>
<reference evidence="10 11" key="2">
    <citation type="journal article" date="2016" name="Genome Announc.">
        <title>Complete Genome Sequences of Two Interactive Moderate Thermophiles, Paenibacillus napthalenovorans 32O-Y and Paenibacillus sp. 32O-W.</title>
        <authorList>
            <person name="Butler R.R.III."/>
            <person name="Wang J."/>
            <person name="Stark B.C."/>
            <person name="Pombert J.F."/>
        </authorList>
    </citation>
    <scope>NUCLEOTIDE SEQUENCE [LARGE SCALE GENOMIC DNA]</scope>
    <source>
        <strain evidence="10 11">32O-Y</strain>
    </source>
</reference>
<keyword evidence="5" id="KW-0812">Transmembrane</keyword>
<dbReference type="EMBL" id="CP013652">
    <property type="protein sequence ID" value="ALS24653.1"/>
    <property type="molecule type" value="Genomic_DNA"/>
</dbReference>
<evidence type="ECO:0000256" key="4">
    <source>
        <dbReference type="ARBA" id="ARBA00022519"/>
    </source>
</evidence>
<keyword evidence="4" id="KW-0997">Cell inner membrane</keyword>
<keyword evidence="3" id="KW-1003">Cell membrane</keyword>
<evidence type="ECO:0000256" key="3">
    <source>
        <dbReference type="ARBA" id="ARBA00022475"/>
    </source>
</evidence>
<keyword evidence="11" id="KW-1185">Reference proteome</keyword>
<dbReference type="Proteomes" id="UP000061660">
    <property type="component" value="Chromosome"/>
</dbReference>
<protein>
    <submittedName>
        <fullName evidence="10">DctQ component of tripartite ATP-independent periplasmic transporter</fullName>
    </submittedName>
</protein>
<dbReference type="InterPro" id="IPR055348">
    <property type="entry name" value="DctQ"/>
</dbReference>
<comment type="subcellular location">
    <subcellularLocation>
        <location evidence="1">Cell inner membrane</location>
        <topology evidence="1">Multi-pass membrane protein</topology>
    </subcellularLocation>
</comment>
<dbReference type="InterPro" id="IPR007387">
    <property type="entry name" value="TRAP_DctQ"/>
</dbReference>
<dbReference type="PANTHER" id="PTHR35011">
    <property type="entry name" value="2,3-DIKETO-L-GULONATE TRAP TRANSPORTER SMALL PERMEASE PROTEIN YIAM"/>
    <property type="match status" value="1"/>
</dbReference>
<evidence type="ECO:0000256" key="8">
    <source>
        <dbReference type="ARBA" id="ARBA00038436"/>
    </source>
</evidence>
<dbReference type="STRING" id="162209.IJ22_43670"/>
<keyword evidence="7" id="KW-0472">Membrane</keyword>
<dbReference type="GO" id="GO:0015740">
    <property type="term" value="P:C4-dicarboxylate transport"/>
    <property type="evidence" value="ECO:0007669"/>
    <property type="project" value="TreeGrafter"/>
</dbReference>
<evidence type="ECO:0000256" key="2">
    <source>
        <dbReference type="ARBA" id="ARBA00022448"/>
    </source>
</evidence>
<evidence type="ECO:0000256" key="7">
    <source>
        <dbReference type="ARBA" id="ARBA00023136"/>
    </source>
</evidence>
<feature type="domain" description="Tripartite ATP-independent periplasmic transporters DctQ component" evidence="9">
    <location>
        <begin position="23"/>
        <end position="151"/>
    </location>
</feature>
<dbReference type="KEGG" id="pnp:IJ22_43670"/>
<accession>A0A0U2WB16</accession>
<reference evidence="11" key="1">
    <citation type="submission" date="2015-12" db="EMBL/GenBank/DDBJ databases">
        <title>Complete genome sequences of two moderately thermophilic Paenibacillus species.</title>
        <authorList>
            <person name="Butler R.III."/>
            <person name="Wang J."/>
            <person name="Stark B.C."/>
            <person name="Pombert J.-F."/>
        </authorList>
    </citation>
    <scope>NUCLEOTIDE SEQUENCE [LARGE SCALE GENOMIC DNA]</scope>
    <source>
        <strain evidence="11">32O-Y</strain>
    </source>
</reference>
<dbReference type="GO" id="GO:0005886">
    <property type="term" value="C:plasma membrane"/>
    <property type="evidence" value="ECO:0007669"/>
    <property type="project" value="UniProtKB-SubCell"/>
</dbReference>
<evidence type="ECO:0000256" key="5">
    <source>
        <dbReference type="ARBA" id="ARBA00022692"/>
    </source>
</evidence>
<evidence type="ECO:0000256" key="6">
    <source>
        <dbReference type="ARBA" id="ARBA00022989"/>
    </source>
</evidence>
<keyword evidence="2" id="KW-0813">Transport</keyword>
<name>A0A0U2WB16_9BACL</name>
<dbReference type="RefSeq" id="WP_054816994.1">
    <property type="nucleotide sequence ID" value="NZ_BJCS01000013.1"/>
</dbReference>
<dbReference type="PATRIC" id="fig|162209.4.peg.4610"/>
<sequence length="183" mass="20311">MKNVGKVVENLFNGFIALALSLMAILVFGNVVLRYLFNSGITWSEEMARFLFIWLVLLGAVIAFKENSHLGVDMLVKRLSKPLKKIVFIISNVILLAVIYLVVEGSWKITLLNAGSTAPATGLPLTLIYGTGIIMGIGMGLIIIFKLYRVLFANEDVNKYMQIHESEEIITHVNTSGNKEVPR</sequence>
<organism evidence="10 11">
    <name type="scientific">Paenibacillus naphthalenovorans</name>
    <dbReference type="NCBI Taxonomy" id="162209"/>
    <lineage>
        <taxon>Bacteria</taxon>
        <taxon>Bacillati</taxon>
        <taxon>Bacillota</taxon>
        <taxon>Bacilli</taxon>
        <taxon>Bacillales</taxon>
        <taxon>Paenibacillaceae</taxon>
        <taxon>Paenibacillus</taxon>
    </lineage>
</organism>
<proteinExistence type="inferred from homology"/>
<evidence type="ECO:0000259" key="9">
    <source>
        <dbReference type="Pfam" id="PF04290"/>
    </source>
</evidence>
<dbReference type="GO" id="GO:0022857">
    <property type="term" value="F:transmembrane transporter activity"/>
    <property type="evidence" value="ECO:0007669"/>
    <property type="project" value="TreeGrafter"/>
</dbReference>
<evidence type="ECO:0000313" key="10">
    <source>
        <dbReference type="EMBL" id="ALS24653.1"/>
    </source>
</evidence>
<comment type="similarity">
    <text evidence="8">Belongs to the TRAP transporter small permease family.</text>
</comment>
<dbReference type="AlphaFoldDB" id="A0A0U2WB16"/>
<gene>
    <name evidence="10" type="ORF">IJ22_43670</name>
</gene>
<evidence type="ECO:0000256" key="1">
    <source>
        <dbReference type="ARBA" id="ARBA00004429"/>
    </source>
</evidence>
<evidence type="ECO:0000313" key="11">
    <source>
        <dbReference type="Proteomes" id="UP000061660"/>
    </source>
</evidence>
<dbReference type="Pfam" id="PF04290">
    <property type="entry name" value="DctQ"/>
    <property type="match status" value="1"/>
</dbReference>